<dbReference type="STRING" id="686340.Metal_3150"/>
<dbReference type="InterPro" id="IPR011055">
    <property type="entry name" value="Dup_hybrid_motif"/>
</dbReference>
<comment type="similarity">
    <text evidence="1">Belongs to the E.coli NlpD/Haemophilus LppB family.</text>
</comment>
<feature type="region of interest" description="Disordered" evidence="2">
    <location>
        <begin position="41"/>
        <end position="143"/>
    </location>
</feature>
<dbReference type="HOGENOM" id="CLU_1045124_0_0_6"/>
<dbReference type="CDD" id="cd12797">
    <property type="entry name" value="M23_peptidase"/>
    <property type="match status" value="1"/>
</dbReference>
<dbReference type="GO" id="GO:0032153">
    <property type="term" value="C:cell division site"/>
    <property type="evidence" value="ECO:0007669"/>
    <property type="project" value="TreeGrafter"/>
</dbReference>
<dbReference type="AlphaFoldDB" id="H8GNR8"/>
<dbReference type="GO" id="GO:0004222">
    <property type="term" value="F:metalloendopeptidase activity"/>
    <property type="evidence" value="ECO:0007669"/>
    <property type="project" value="TreeGrafter"/>
</dbReference>
<name>H8GNR8_METAL</name>
<feature type="domain" description="M23ase beta-sheet core" evidence="3">
    <location>
        <begin position="166"/>
        <end position="259"/>
    </location>
</feature>
<dbReference type="Gene3D" id="2.70.70.10">
    <property type="entry name" value="Glucose Permease (Domain IIA)"/>
    <property type="match status" value="1"/>
</dbReference>
<dbReference type="PANTHER" id="PTHR21666">
    <property type="entry name" value="PEPTIDASE-RELATED"/>
    <property type="match status" value="1"/>
</dbReference>
<accession>H8GNR8</accession>
<dbReference type="PANTHER" id="PTHR21666:SF263">
    <property type="entry name" value="MUREIN HYDROLASE ACTIVATOR NLPD"/>
    <property type="match status" value="1"/>
</dbReference>
<dbReference type="GO" id="GO:0009279">
    <property type="term" value="C:cell outer membrane"/>
    <property type="evidence" value="ECO:0007669"/>
    <property type="project" value="TreeGrafter"/>
</dbReference>
<dbReference type="InterPro" id="IPR050570">
    <property type="entry name" value="Cell_wall_metabolism_enzyme"/>
</dbReference>
<proteinExistence type="inferred from homology"/>
<keyword evidence="5" id="KW-1185">Reference proteome</keyword>
<dbReference type="eggNOG" id="COG4942">
    <property type="taxonomic scope" value="Bacteria"/>
</dbReference>
<dbReference type="InterPro" id="IPR016047">
    <property type="entry name" value="M23ase_b-sheet_dom"/>
</dbReference>
<protein>
    <submittedName>
        <fullName evidence="4">Metalloendopeptidase-like membrane protein</fullName>
    </submittedName>
</protein>
<reference evidence="4 5" key="1">
    <citation type="journal article" date="2013" name="Genome Announc.">
        <title>Genome Sequence of the Obligate Gammaproteobacterial Methanotroph Methylomicrobium album Strain BG8.</title>
        <authorList>
            <person name="Kits K.D."/>
            <person name="Kalyuzhnaya M.G."/>
            <person name="Klotz M.G."/>
            <person name="Jetten M.S."/>
            <person name="Op den Camp H.J."/>
            <person name="Vuilleumier S."/>
            <person name="Bringel F."/>
            <person name="Dispirito A.A."/>
            <person name="Murrell J.C."/>
            <person name="Bruce D."/>
            <person name="Cheng J.F."/>
            <person name="Copeland A."/>
            <person name="Goodwin L."/>
            <person name="Hauser L."/>
            <person name="Lajus A."/>
            <person name="Land M.L."/>
            <person name="Lapidus A."/>
            <person name="Lucas S."/>
            <person name="Medigue C."/>
            <person name="Pitluck S."/>
            <person name="Woyke T."/>
            <person name="Zeytun A."/>
            <person name="Stein L.Y."/>
        </authorList>
    </citation>
    <scope>NUCLEOTIDE SEQUENCE [LARGE SCALE GENOMIC DNA]</scope>
    <source>
        <strain evidence="4 5">BG8</strain>
    </source>
</reference>
<evidence type="ECO:0000313" key="5">
    <source>
        <dbReference type="Proteomes" id="UP000005090"/>
    </source>
</evidence>
<dbReference type="Proteomes" id="UP000005090">
    <property type="component" value="Chromosome"/>
</dbReference>
<feature type="compositionally biased region" description="Basic and acidic residues" evidence="2">
    <location>
        <begin position="111"/>
        <end position="122"/>
    </location>
</feature>
<dbReference type="EMBL" id="CM001475">
    <property type="protein sequence ID" value="EIC30824.1"/>
    <property type="molecule type" value="Genomic_DNA"/>
</dbReference>
<gene>
    <name evidence="4" type="ORF">Metal_3150</name>
</gene>
<evidence type="ECO:0000256" key="1">
    <source>
        <dbReference type="ARBA" id="ARBA00038420"/>
    </source>
</evidence>
<organism evidence="4 5">
    <name type="scientific">Methylomicrobium album BG8</name>
    <dbReference type="NCBI Taxonomy" id="686340"/>
    <lineage>
        <taxon>Bacteria</taxon>
        <taxon>Pseudomonadati</taxon>
        <taxon>Pseudomonadota</taxon>
        <taxon>Gammaproteobacteria</taxon>
        <taxon>Methylococcales</taxon>
        <taxon>Methylococcaceae</taxon>
        <taxon>Methylomicrobium</taxon>
    </lineage>
</organism>
<dbReference type="SUPFAM" id="SSF51261">
    <property type="entry name" value="Duplicated hybrid motif"/>
    <property type="match status" value="1"/>
</dbReference>
<evidence type="ECO:0000259" key="3">
    <source>
        <dbReference type="Pfam" id="PF01551"/>
    </source>
</evidence>
<evidence type="ECO:0000256" key="2">
    <source>
        <dbReference type="SAM" id="MobiDB-lite"/>
    </source>
</evidence>
<feature type="compositionally biased region" description="Low complexity" evidence="2">
    <location>
        <begin position="74"/>
        <end position="90"/>
    </location>
</feature>
<evidence type="ECO:0000313" key="4">
    <source>
        <dbReference type="EMBL" id="EIC30824.1"/>
    </source>
</evidence>
<sequence>MLTTILTALMFGCTERTDLAPVWSGYQNLNEVLPQKPSALSVAAGPATPAPLQQTLPPVPANRYAAPAQTKPHSAQPQAPAPVARPRSAVRTAKNENKIKPVMMASAQPVPEKKKPESEPAKPARQKPAAKKSTAVSTGTEKDNAQLHFDWPLAGKLLKNYAQTGKKGIKIAGKKDQAVRAAERGKVVYSGQGLIGYGNLLIIKHNDQYLTAYANNNALLAKEGDAVKKGQEIATVGVGASRKAMLHFEIRKQGKSVNPLTLLPKL</sequence>
<dbReference type="Pfam" id="PF01551">
    <property type="entry name" value="Peptidase_M23"/>
    <property type="match status" value="1"/>
</dbReference>